<feature type="region of interest" description="Disordered" evidence="1">
    <location>
        <begin position="317"/>
        <end position="336"/>
    </location>
</feature>
<dbReference type="SUPFAM" id="SSF52540">
    <property type="entry name" value="P-loop containing nucleoside triphosphate hydrolases"/>
    <property type="match status" value="1"/>
</dbReference>
<dbReference type="InterPro" id="IPR007111">
    <property type="entry name" value="NACHT_NTPase"/>
</dbReference>
<evidence type="ECO:0000313" key="3">
    <source>
        <dbReference type="EMBL" id="KEY75046.1"/>
    </source>
</evidence>
<dbReference type="PANTHER" id="PTHR46312">
    <property type="entry name" value="NACHT DOMAIN-CONTAINING PROTEIN"/>
    <property type="match status" value="1"/>
</dbReference>
<dbReference type="Gene3D" id="3.40.50.300">
    <property type="entry name" value="P-loop containing nucleotide triphosphate hydrolases"/>
    <property type="match status" value="1"/>
</dbReference>
<dbReference type="InterPro" id="IPR027417">
    <property type="entry name" value="P-loop_NTPase"/>
</dbReference>
<name>A0A084BBW7_STACB</name>
<keyword evidence="4" id="KW-1185">Reference proteome</keyword>
<dbReference type="Pfam" id="PF05729">
    <property type="entry name" value="NACHT"/>
    <property type="match status" value="1"/>
</dbReference>
<dbReference type="InterPro" id="IPR055496">
    <property type="entry name" value="DUF7068"/>
</dbReference>
<reference evidence="3 4" key="1">
    <citation type="journal article" date="2014" name="BMC Genomics">
        <title>Comparative genome sequencing reveals chemotype-specific gene clusters in the toxigenic black mold Stachybotrys.</title>
        <authorList>
            <person name="Semeiks J."/>
            <person name="Borek D."/>
            <person name="Otwinowski Z."/>
            <person name="Grishin N.V."/>
        </authorList>
    </citation>
    <scope>NUCLEOTIDE SEQUENCE [LARGE SCALE GENOMIC DNA]</scope>
    <source>
        <strain evidence="4">CBS 109288 / IBT 7711</strain>
    </source>
</reference>
<feature type="domain" description="NACHT" evidence="2">
    <location>
        <begin position="371"/>
        <end position="500"/>
    </location>
</feature>
<feature type="region of interest" description="Disordered" evidence="1">
    <location>
        <begin position="1"/>
        <end position="35"/>
    </location>
</feature>
<dbReference type="HOGENOM" id="CLU_245513_0_0_1"/>
<feature type="compositionally biased region" description="Basic and acidic residues" evidence="1">
    <location>
        <begin position="20"/>
        <end position="29"/>
    </location>
</feature>
<feature type="compositionally biased region" description="Polar residues" evidence="1">
    <location>
        <begin position="1"/>
        <end position="14"/>
    </location>
</feature>
<sequence length="1570" mass="165559">MSANTGANLSANSTRKLRPRNAEPRELGLKEVYPARSDGSGGTKIDIIAIHGLDTHSPKAWVAWKKDDDPASGEVHWLQDSDMLPSVMPNARIFTYDWNANIDRDAADEGLFGHANGLLEDLHILRSDRSYRPIIFVASCFGGLLLIKVFNPLLDIYGTADIRKALHLASESHSEYQHILKSTAGAIFLGTPFQGGENDLFTPAQQRVAVAVAMYGERARELVSYLRNDRRGRELDNLVQQFYRMALSDQFKFEITCYYERQPTDLTRVYRDLPIEFAQQLNSNRAAIIERLSGDPLSMDQCYINLAIVKHLGHDAAQPKKESERRDTTQPSPFSLSARLKVETPDKNIQVELAKLFDPCEGRHGHTTQPRRILIRGRAGVGKTTLCKKMVHDFLSGTWKNLFDRILWVPLRRLKNMDLKNYNLGELFYHQYFHESSNGLFLARELWRTIAERNGKTLFILDGLDEVVENLHSVDNMPRLLTTLLNQPDVIITSRPSGDLPPSLHPLDLELETIGFYEDQVKKYIEQVFRNDRQKADEIQSFLQQRLLIQSLVRIPIQLDALCYTWDKDSILGRRPETMTAVYQAIEQRLWKKDLVRLNEKRADYVREALPSEIKYDIEAETEFLGFLAFTGLLGDIIEFQTLHLDAIYEQLKLPKRSFPLNRMLQNVSFLRTSDPLPKDRNQSYQDNNQSYHFLHLTFQEYFAAQYFARQWNDRKRLKYLVFDSRKPKMAESDVVEFLHNHKYNARYDIFWRFVTGLVQAEDGDNQLCRLFRTIEDQPRDLLGPEHQRLVMRCLSEVDPSQQSLEFNELRKGLEGQLKRFLVKQQRLGNVEKSGPSSIGLAVGAAGGHPRRGGTVETSGLGRAVLGGASLKSAVGAAGGHPFRRGGTDERSGQGRAGHAVLGGAGLKSAVGAVGGHPSRCGGTVERSGLGRAVLGGASLGSAVGAVGGHPSRCGGTVETSGLTRTVLGGASLGSAVGAAGGHPFRCGSTVERSGLGRAVLGGASLGSAVGAVGGHPFRCGGTVERSGLARAVLGGASLRSAGGAAGGHPSRCSGTVETSGLTRTVLGGESLGSAFSAAGGHPSRCSGTVERSGLARAVLGDAGLGSAVGAVGGHPFRCGGTVERSGLARAVLGGASLRSAVGAAGGHPSRRGGTIETSGQGHAVLGGAGLKSAVGAVGGHPSRCGGTVERSGLTHAVLGDAGLKSAVGAAGGHPFRCGGTVETSGLGRAVLGGAGLASAVGAAGGHPSRRGGTVKRSGLARAVLGDAGLTSAVSAAGGHPFRCSGTVETSGLGRAVLGDAGLGLAVGAAGGHPSRRGGTVERSGLACAVLGDASLASAVSAAGGHPFRRGGTVERSELAHTVLGNAGLGSVGAAGGHPSRRGGTDERSGLERAVLSGAGLGSAVGATGGHPFRRGGTVERSELAHAVLGNAGLGSVGAAGGHPSRRGGTVKRSGLKRAVLGDAGLKSAVGAAGRHPSRCDGTVETSGHERAVLGGAGLGSAVGAVGDHPSRRGGTVERSGQGRAVLGDAGLWSAVGGRPSRRCGTVETSGQGRADFGGGGLTWVGGLTE</sequence>
<protein>
    <recommendedName>
        <fullName evidence="2">NACHT domain-containing protein</fullName>
    </recommendedName>
</protein>
<evidence type="ECO:0000256" key="1">
    <source>
        <dbReference type="SAM" id="MobiDB-lite"/>
    </source>
</evidence>
<accession>A0A084BBW7</accession>
<feature type="region of interest" description="Disordered" evidence="1">
    <location>
        <begin position="1434"/>
        <end position="1454"/>
    </location>
</feature>
<dbReference type="Pfam" id="PF23238">
    <property type="entry name" value="DUF7068"/>
    <property type="match status" value="1"/>
</dbReference>
<dbReference type="EMBL" id="KL647401">
    <property type="protein sequence ID" value="KEY75046.1"/>
    <property type="molecule type" value="Genomic_DNA"/>
</dbReference>
<evidence type="ECO:0000313" key="4">
    <source>
        <dbReference type="Proteomes" id="UP000028045"/>
    </source>
</evidence>
<feature type="region of interest" description="Disordered" evidence="1">
    <location>
        <begin position="1370"/>
        <end position="1389"/>
    </location>
</feature>
<proteinExistence type="predicted"/>
<dbReference type="PROSITE" id="PS50837">
    <property type="entry name" value="NACHT"/>
    <property type="match status" value="1"/>
</dbReference>
<dbReference type="Proteomes" id="UP000028045">
    <property type="component" value="Unassembled WGS sequence"/>
</dbReference>
<feature type="compositionally biased region" description="Basic and acidic residues" evidence="1">
    <location>
        <begin position="317"/>
        <end position="328"/>
    </location>
</feature>
<gene>
    <name evidence="3" type="ORF">S7711_09653</name>
</gene>
<dbReference type="OrthoDB" id="427518at2759"/>
<dbReference type="PANTHER" id="PTHR46312:SF2">
    <property type="entry name" value="NUCLEOTIDE-BINDING OLIGOMERIZATION DOMAIN-CONTAINING PROTEIN 2-LIKE"/>
    <property type="match status" value="1"/>
</dbReference>
<evidence type="ECO:0000259" key="2">
    <source>
        <dbReference type="PROSITE" id="PS50837"/>
    </source>
</evidence>
<feature type="region of interest" description="Disordered" evidence="1">
    <location>
        <begin position="876"/>
        <end position="900"/>
    </location>
</feature>
<organism evidence="3 4">
    <name type="scientific">Stachybotrys chartarum (strain CBS 109288 / IBT 7711)</name>
    <name type="common">Toxic black mold</name>
    <name type="synonym">Stilbospora chartarum</name>
    <dbReference type="NCBI Taxonomy" id="1280523"/>
    <lineage>
        <taxon>Eukaryota</taxon>
        <taxon>Fungi</taxon>
        <taxon>Dikarya</taxon>
        <taxon>Ascomycota</taxon>
        <taxon>Pezizomycotina</taxon>
        <taxon>Sordariomycetes</taxon>
        <taxon>Hypocreomycetidae</taxon>
        <taxon>Hypocreales</taxon>
        <taxon>Stachybotryaceae</taxon>
        <taxon>Stachybotrys</taxon>
    </lineage>
</organism>
<feature type="compositionally biased region" description="Basic residues" evidence="1">
    <location>
        <begin position="1444"/>
        <end position="1454"/>
    </location>
</feature>